<feature type="compositionally biased region" description="Basic and acidic residues" evidence="9">
    <location>
        <begin position="906"/>
        <end position="926"/>
    </location>
</feature>
<dbReference type="InterPro" id="IPR037259">
    <property type="entry name" value="BRK_sf"/>
</dbReference>
<feature type="region of interest" description="Disordered" evidence="9">
    <location>
        <begin position="187"/>
        <end position="240"/>
    </location>
</feature>
<dbReference type="SMART" id="SM00249">
    <property type="entry name" value="PHD"/>
    <property type="match status" value="1"/>
</dbReference>
<feature type="compositionally biased region" description="Basic and acidic residues" evidence="9">
    <location>
        <begin position="767"/>
        <end position="778"/>
    </location>
</feature>
<dbReference type="SUPFAM" id="SSF57903">
    <property type="entry name" value="FYVE/PHD zinc finger"/>
    <property type="match status" value="1"/>
</dbReference>
<dbReference type="CDD" id="cd15552">
    <property type="entry name" value="PHD_PHF3_like"/>
    <property type="match status" value="1"/>
</dbReference>
<feature type="compositionally biased region" description="Polar residues" evidence="9">
    <location>
        <begin position="892"/>
        <end position="901"/>
    </location>
</feature>
<feature type="compositionally biased region" description="Low complexity" evidence="9">
    <location>
        <begin position="1286"/>
        <end position="1296"/>
    </location>
</feature>
<dbReference type="Gene3D" id="3.40.5.120">
    <property type="match status" value="1"/>
</dbReference>
<feature type="compositionally biased region" description="Acidic residues" evidence="9">
    <location>
        <begin position="553"/>
        <end position="573"/>
    </location>
</feature>
<feature type="region of interest" description="Disordered" evidence="9">
    <location>
        <begin position="660"/>
        <end position="799"/>
    </location>
</feature>
<feature type="compositionally biased region" description="Polar residues" evidence="9">
    <location>
        <begin position="670"/>
        <end position="679"/>
    </location>
</feature>
<feature type="region of interest" description="Disordered" evidence="9">
    <location>
        <begin position="486"/>
        <end position="573"/>
    </location>
</feature>
<keyword evidence="7" id="KW-0539">Nucleus</keyword>
<reference evidence="12" key="1">
    <citation type="journal article" date="2023" name="Mol. Biol. Evol.">
        <title>Third-Generation Sequencing Reveals the Adaptive Role of the Epigenome in Three Deep-Sea Polychaetes.</title>
        <authorList>
            <person name="Perez M."/>
            <person name="Aroh O."/>
            <person name="Sun Y."/>
            <person name="Lan Y."/>
            <person name="Juniper S.K."/>
            <person name="Young C.R."/>
            <person name="Angers B."/>
            <person name="Qian P.Y."/>
        </authorList>
    </citation>
    <scope>NUCLEOTIDE SEQUENCE</scope>
    <source>
        <strain evidence="12">R07B-5</strain>
    </source>
</reference>
<dbReference type="InterPro" id="IPR011011">
    <property type="entry name" value="Znf_FYVE_PHD"/>
</dbReference>
<proteinExistence type="predicted"/>
<keyword evidence="2" id="KW-0479">Metal-binding</keyword>
<feature type="region of interest" description="Disordered" evidence="9">
    <location>
        <begin position="1"/>
        <end position="29"/>
    </location>
</feature>
<evidence type="ECO:0000259" key="11">
    <source>
        <dbReference type="PROSITE" id="PS51321"/>
    </source>
</evidence>
<keyword evidence="6" id="KW-0804">Transcription</keyword>
<feature type="compositionally biased region" description="Basic residues" evidence="9">
    <location>
        <begin position="514"/>
        <end position="527"/>
    </location>
</feature>
<evidence type="ECO:0000256" key="8">
    <source>
        <dbReference type="PROSITE-ProRule" id="PRU00146"/>
    </source>
</evidence>
<dbReference type="SMART" id="SM00510">
    <property type="entry name" value="TFS2M"/>
    <property type="match status" value="1"/>
</dbReference>
<dbReference type="GO" id="GO:0005634">
    <property type="term" value="C:nucleus"/>
    <property type="evidence" value="ECO:0007669"/>
    <property type="project" value="UniProtKB-SubCell"/>
</dbReference>
<feature type="domain" description="PHD-type" evidence="10">
    <location>
        <begin position="577"/>
        <end position="631"/>
    </location>
</feature>
<feature type="domain" description="TFIIS central" evidence="11">
    <location>
        <begin position="1042"/>
        <end position="1162"/>
    </location>
</feature>
<feature type="region of interest" description="Disordered" evidence="9">
    <location>
        <begin position="1274"/>
        <end position="1382"/>
    </location>
</feature>
<dbReference type="GO" id="GO:0008270">
    <property type="term" value="F:zinc ion binding"/>
    <property type="evidence" value="ECO:0007669"/>
    <property type="project" value="UniProtKB-KW"/>
</dbReference>
<feature type="compositionally biased region" description="Basic and acidic residues" evidence="9">
    <location>
        <begin position="680"/>
        <end position="726"/>
    </location>
</feature>
<evidence type="ECO:0000256" key="2">
    <source>
        <dbReference type="ARBA" id="ARBA00022723"/>
    </source>
</evidence>
<evidence type="ECO:0000259" key="10">
    <source>
        <dbReference type="PROSITE" id="PS50016"/>
    </source>
</evidence>
<feature type="compositionally biased region" description="Basic and acidic residues" evidence="9">
    <location>
        <begin position="304"/>
        <end position="320"/>
    </location>
</feature>
<dbReference type="Gene3D" id="1.10.472.30">
    <property type="entry name" value="Transcription elongation factor S-II, central domain"/>
    <property type="match status" value="1"/>
</dbReference>
<feature type="compositionally biased region" description="Polar residues" evidence="9">
    <location>
        <begin position="938"/>
        <end position="951"/>
    </location>
</feature>
<dbReference type="InterPro" id="IPR036575">
    <property type="entry name" value="TFIIS_cen_dom_sf"/>
</dbReference>
<evidence type="ECO:0000256" key="1">
    <source>
        <dbReference type="ARBA" id="ARBA00004123"/>
    </source>
</evidence>
<feature type="compositionally biased region" description="Basic residues" evidence="9">
    <location>
        <begin position="225"/>
        <end position="236"/>
    </location>
</feature>
<evidence type="ECO:0000313" key="13">
    <source>
        <dbReference type="Proteomes" id="UP001209878"/>
    </source>
</evidence>
<evidence type="ECO:0000256" key="5">
    <source>
        <dbReference type="ARBA" id="ARBA00023015"/>
    </source>
</evidence>
<feature type="region of interest" description="Disordered" evidence="9">
    <location>
        <begin position="889"/>
        <end position="1040"/>
    </location>
</feature>
<dbReference type="InterPro" id="IPR019787">
    <property type="entry name" value="Znf_PHD-finger"/>
</dbReference>
<evidence type="ECO:0008006" key="14">
    <source>
        <dbReference type="Google" id="ProtNLM"/>
    </source>
</evidence>
<evidence type="ECO:0000256" key="4">
    <source>
        <dbReference type="ARBA" id="ARBA00022833"/>
    </source>
</evidence>
<dbReference type="InterPro" id="IPR006576">
    <property type="entry name" value="BRK_domain"/>
</dbReference>
<dbReference type="Pfam" id="PF07500">
    <property type="entry name" value="TFIIS_M"/>
    <property type="match status" value="1"/>
</dbReference>
<dbReference type="PANTHER" id="PTHR11477:SF51">
    <property type="entry name" value="PROTEIN PARTNER OF SNF, ISOFORM B"/>
    <property type="match status" value="1"/>
</dbReference>
<feature type="compositionally biased region" description="Basic and acidic residues" evidence="9">
    <location>
        <begin position="788"/>
        <end position="799"/>
    </location>
</feature>
<feature type="compositionally biased region" description="Basic and acidic residues" evidence="9">
    <location>
        <begin position="998"/>
        <end position="1016"/>
    </location>
</feature>
<dbReference type="InterPro" id="IPR001965">
    <property type="entry name" value="Znf_PHD"/>
</dbReference>
<evidence type="ECO:0000256" key="7">
    <source>
        <dbReference type="ARBA" id="ARBA00023242"/>
    </source>
</evidence>
<evidence type="ECO:0000256" key="3">
    <source>
        <dbReference type="ARBA" id="ARBA00022771"/>
    </source>
</evidence>
<keyword evidence="3 8" id="KW-0863">Zinc-finger</keyword>
<dbReference type="PROSITE" id="PS50016">
    <property type="entry name" value="ZF_PHD_2"/>
    <property type="match status" value="1"/>
</dbReference>
<dbReference type="SUPFAM" id="SSF160481">
    <property type="entry name" value="BRK domain-like"/>
    <property type="match status" value="1"/>
</dbReference>
<dbReference type="PROSITE" id="PS01359">
    <property type="entry name" value="ZF_PHD_1"/>
    <property type="match status" value="1"/>
</dbReference>
<dbReference type="Pfam" id="PF07533">
    <property type="entry name" value="BRK"/>
    <property type="match status" value="1"/>
</dbReference>
<name>A0AAD9KAS3_RIDPI</name>
<keyword evidence="13" id="KW-1185">Reference proteome</keyword>
<feature type="compositionally biased region" description="Basic and acidic residues" evidence="9">
    <location>
        <begin position="1299"/>
        <end position="1309"/>
    </location>
</feature>
<feature type="compositionally biased region" description="Basic and acidic residues" evidence="9">
    <location>
        <begin position="193"/>
        <end position="221"/>
    </location>
</feature>
<feature type="compositionally biased region" description="Basic residues" evidence="9">
    <location>
        <begin position="383"/>
        <end position="393"/>
    </location>
</feature>
<dbReference type="PANTHER" id="PTHR11477">
    <property type="entry name" value="TRANSCRIPTION FACTOR S-II ZINC FINGER DOMAIN-CONTAINING PROTEIN"/>
    <property type="match status" value="1"/>
</dbReference>
<feature type="region of interest" description="Disordered" evidence="9">
    <location>
        <begin position="260"/>
        <end position="440"/>
    </location>
</feature>
<organism evidence="12 13">
    <name type="scientific">Ridgeia piscesae</name>
    <name type="common">Tubeworm</name>
    <dbReference type="NCBI Taxonomy" id="27915"/>
    <lineage>
        <taxon>Eukaryota</taxon>
        <taxon>Metazoa</taxon>
        <taxon>Spiralia</taxon>
        <taxon>Lophotrochozoa</taxon>
        <taxon>Annelida</taxon>
        <taxon>Polychaeta</taxon>
        <taxon>Sedentaria</taxon>
        <taxon>Canalipalpata</taxon>
        <taxon>Sabellida</taxon>
        <taxon>Siboglinidae</taxon>
        <taxon>Ridgeia</taxon>
    </lineage>
</organism>
<comment type="subcellular location">
    <subcellularLocation>
        <location evidence="1">Nucleus</location>
    </subcellularLocation>
</comment>
<keyword evidence="4" id="KW-0862">Zinc</keyword>
<accession>A0AAD9KAS3</accession>
<dbReference type="GO" id="GO:0006351">
    <property type="term" value="P:DNA-templated transcription"/>
    <property type="evidence" value="ECO:0007669"/>
    <property type="project" value="InterPro"/>
</dbReference>
<dbReference type="Pfam" id="PF07744">
    <property type="entry name" value="SPOC"/>
    <property type="match status" value="1"/>
</dbReference>
<keyword evidence="5" id="KW-0805">Transcription regulation</keyword>
<dbReference type="InterPro" id="IPR019786">
    <property type="entry name" value="Zinc_finger_PHD-type_CS"/>
</dbReference>
<dbReference type="PROSITE" id="PS51321">
    <property type="entry name" value="TFIIS_CENTRAL"/>
    <property type="match status" value="1"/>
</dbReference>
<dbReference type="InterPro" id="IPR012921">
    <property type="entry name" value="SPOC_C"/>
</dbReference>
<dbReference type="InterPro" id="IPR003618">
    <property type="entry name" value="TFIIS_cen_dom"/>
</dbReference>
<gene>
    <name evidence="12" type="ORF">NP493_1237g00024</name>
</gene>
<evidence type="ECO:0000256" key="6">
    <source>
        <dbReference type="ARBA" id="ARBA00023163"/>
    </source>
</evidence>
<evidence type="ECO:0000313" key="12">
    <source>
        <dbReference type="EMBL" id="KAK2168259.1"/>
    </source>
</evidence>
<dbReference type="EMBL" id="JAODUO010001237">
    <property type="protein sequence ID" value="KAK2168259.1"/>
    <property type="molecule type" value="Genomic_DNA"/>
</dbReference>
<evidence type="ECO:0000256" key="9">
    <source>
        <dbReference type="SAM" id="MobiDB-lite"/>
    </source>
</evidence>
<feature type="compositionally biased region" description="Low complexity" evidence="9">
    <location>
        <begin position="321"/>
        <end position="345"/>
    </location>
</feature>
<sequence length="1528" mass="168889">MSKSESEAVTVSDEGGTTALSPDRGVSSTSLDVSVKSPVVVIKVLTDVPSSEAEVTSTSSGTCTSWNLSALNAGLEEKDPFLGMSEEDMNRLDSVLFSEEGQKVLETTVPAAVAAAVTGKRHVTVPVTDSISHLTSELPELNTIGHNDFVIDDVIIQEGLKEDLSAFADSFGDHGYCANPEQVSITLSNTSIPREEDERETEAFREGKEDSPDEKSRDESSVNHPIRRSTRIHEHRQHQEAEQIMQENMEMEKRARKSLLGEDSALDTAKKSPAVKHYNMRTKRPPRDYPDFVTPKQQRASRGKALDGRGDGIEETKTEKGNNTQSDSGSSDSDDGGNTTGSTKGQRSVRGKRMRTRSGKSCKKEMEVSNTELEGESMEGRSRQKPGRRKAAKSKSTEKMKSLSSSDDSENETLGDIINRTKQMHKSKVRKSSESSDVSLSVIKGKLKEDGKIEGLKEEVEEKLPSQAALSKIKSKKSAEKVIGDNAKTCKTKKEGKIKSENETDGDISEHVVVKSKKRIRKGHKKQKGEEEELEKLEGVSGAKGKGPQGKEDESDSSPVVEEDSESDWGSEDDPDRLWCICKKPYANRFMICCDDCKDWFHGSCMGLTRRQGTDIVRKNHTWLCPKCTGKGGTRKIREQSIDSSGESTDMKPVMTSVSLSDHGVKPGESASTITISSVDTDKPVESDGKTAEAVTEVKEEDSVKREADRDVKMDRTPKPPERQEIEALQTQELKKKRQHRVAGPNDAVKNNNETKTKTKSVPGNALEERGSAEDRAAGKSKSKSKVSSKDRCISTDCENRARPGSVYCSDVCIAKHAQESLKLIGTERKKTYGNRSQPGVDAASALAATERIVMFDRKTGKLVTGPMAPTPSTLESWLARHNSFEVLRPGSQVTQNTKSFYGTPGDKKEKQQPKRPDQNKIKEVIKNMNAKRLVKDVNSTSVNRQHSVPTSHRRDSASSNSSKDHKHSAVKAHESRSHPSVAVPTRETLKSRPRVSSGEHARKPPEVKVRRDSQSTKKIKHRPEQETVAPPPEQNFGPDPVRISIRKMLRDLLNKRATDADDIMLSGAEIKQLALDIEEELFKYYGGVTSKYKNKYRSLVFNVKDPKNKGLFRKVMNAEIKPHDLVRLSSEQLASKELAMWREQETKHSLEMIEKSEKEVQKTQVIKKTHKGEVPVEDEDLSMLENKAETTSDISENILTNDTTKQHKNHLFDLNCKICTGKMAPPADDEVPPAKRVRIGKTVVCGGENKLSRLEEITIGEIRLHSQDDDMNDNILYHDDDDESVATSSDSVATAKINNEDVTSHDKMQLVAASQGQRSQSSETSVKGESKSGLKSCLKGKPAGATSKSSLSESSAVAVSTTTVSSPDSAPPDSAPSSSVETLSSQLHEPYVWKGYILIQEMLKFVTVAYHVSGPTDHLQEELPITIDVRGRISPEQVWDYLSRLRHMIGTMRELTVIRFKYASAEEKSSYMQLYSYLSSRNRCGVIGCVGRVIKDMYLVPLASHDHIPSVLLPFDGPGTSSHRRIT</sequence>
<comment type="caution">
    <text evidence="12">The sequence shown here is derived from an EMBL/GenBank/DDBJ whole genome shotgun (WGS) entry which is preliminary data.</text>
</comment>
<feature type="compositionally biased region" description="Basic and acidic residues" evidence="9">
    <location>
        <begin position="492"/>
        <end position="513"/>
    </location>
</feature>
<dbReference type="Gene3D" id="3.30.40.10">
    <property type="entry name" value="Zinc/RING finger domain, C3HC4 (zinc finger)"/>
    <property type="match status" value="1"/>
</dbReference>
<dbReference type="InterPro" id="IPR013083">
    <property type="entry name" value="Znf_RING/FYVE/PHD"/>
</dbReference>
<feature type="compositionally biased region" description="Polar residues" evidence="9">
    <location>
        <begin position="1313"/>
        <end position="1326"/>
    </location>
</feature>
<protein>
    <recommendedName>
        <fullName evidence="14">PHD finger protein 3</fullName>
    </recommendedName>
</protein>
<feature type="compositionally biased region" description="Basic residues" evidence="9">
    <location>
        <begin position="347"/>
        <end position="361"/>
    </location>
</feature>
<dbReference type="Pfam" id="PF00628">
    <property type="entry name" value="PHD"/>
    <property type="match status" value="1"/>
</dbReference>
<dbReference type="SMART" id="SM00592">
    <property type="entry name" value="BRK"/>
    <property type="match status" value="1"/>
</dbReference>
<feature type="compositionally biased region" description="Low complexity" evidence="9">
    <location>
        <begin position="1334"/>
        <end position="1369"/>
    </location>
</feature>
<dbReference type="SUPFAM" id="SSF46942">
    <property type="entry name" value="Elongation factor TFIIS domain 2"/>
    <property type="match status" value="1"/>
</dbReference>
<dbReference type="Proteomes" id="UP001209878">
    <property type="component" value="Unassembled WGS sequence"/>
</dbReference>